<dbReference type="PANTHER" id="PTHR11051:SF8">
    <property type="entry name" value="PROTEIN-GLUCOSYLGALACTOSYLHYDROXYLYSINE GLUCOSIDASE"/>
    <property type="match status" value="1"/>
</dbReference>
<dbReference type="SUPFAM" id="SSF48208">
    <property type="entry name" value="Six-hairpin glycosidases"/>
    <property type="match status" value="1"/>
</dbReference>
<evidence type="ECO:0000256" key="4">
    <source>
        <dbReference type="ARBA" id="ARBA00022801"/>
    </source>
</evidence>
<evidence type="ECO:0000256" key="6">
    <source>
        <dbReference type="SAM" id="MobiDB-lite"/>
    </source>
</evidence>
<feature type="signal peptide" evidence="7">
    <location>
        <begin position="1"/>
        <end position="19"/>
    </location>
</feature>
<dbReference type="InterPro" id="IPR005196">
    <property type="entry name" value="Glyco_hydro_65_N"/>
</dbReference>
<evidence type="ECO:0000256" key="1">
    <source>
        <dbReference type="ARBA" id="ARBA00001576"/>
    </source>
</evidence>
<reference evidence="10 11" key="1">
    <citation type="submission" date="2014-04" db="EMBL/GenBank/DDBJ databases">
        <authorList>
            <consortium name="DOE Joint Genome Institute"/>
            <person name="Kuo A."/>
            <person name="Tarkka M."/>
            <person name="Buscot F."/>
            <person name="Kohler A."/>
            <person name="Nagy L.G."/>
            <person name="Floudas D."/>
            <person name="Copeland A."/>
            <person name="Barry K.W."/>
            <person name="Cichocki N."/>
            <person name="Veneault-Fourrey C."/>
            <person name="LaButti K."/>
            <person name="Lindquist E.A."/>
            <person name="Lipzen A."/>
            <person name="Lundell T."/>
            <person name="Morin E."/>
            <person name="Murat C."/>
            <person name="Sun H."/>
            <person name="Tunlid A."/>
            <person name="Henrissat B."/>
            <person name="Grigoriev I.V."/>
            <person name="Hibbett D.S."/>
            <person name="Martin F."/>
            <person name="Nordberg H.P."/>
            <person name="Cantor M.N."/>
            <person name="Hua S.X."/>
        </authorList>
    </citation>
    <scope>NUCLEOTIDE SEQUENCE [LARGE SCALE GENOMIC DNA]</scope>
    <source>
        <strain evidence="10 11">F 1598</strain>
    </source>
</reference>
<dbReference type="Proteomes" id="UP000054166">
    <property type="component" value="Unassembled WGS sequence"/>
</dbReference>
<evidence type="ECO:0000256" key="3">
    <source>
        <dbReference type="ARBA" id="ARBA00012757"/>
    </source>
</evidence>
<comment type="similarity">
    <text evidence="2">Belongs to the glycosyl hydrolase 65 family.</text>
</comment>
<evidence type="ECO:0000313" key="10">
    <source>
        <dbReference type="EMBL" id="KIM84196.1"/>
    </source>
</evidence>
<evidence type="ECO:0000256" key="5">
    <source>
        <dbReference type="ARBA" id="ARBA00023180"/>
    </source>
</evidence>
<dbReference type="GO" id="GO:0030246">
    <property type="term" value="F:carbohydrate binding"/>
    <property type="evidence" value="ECO:0007669"/>
    <property type="project" value="InterPro"/>
</dbReference>
<proteinExistence type="inferred from homology"/>
<dbReference type="EC" id="3.2.1.28" evidence="3"/>
<keyword evidence="4 10" id="KW-0378">Hydrolase</keyword>
<feature type="chain" id="PRO_5002177456" description="alpha,alpha-trehalase" evidence="7">
    <location>
        <begin position="20"/>
        <end position="953"/>
    </location>
</feature>
<keyword evidence="11" id="KW-1185">Reference proteome</keyword>
<dbReference type="InterPro" id="IPR008928">
    <property type="entry name" value="6-hairpin_glycosidase_sf"/>
</dbReference>
<evidence type="ECO:0000313" key="11">
    <source>
        <dbReference type="Proteomes" id="UP000054166"/>
    </source>
</evidence>
<dbReference type="Gene3D" id="2.60.120.260">
    <property type="entry name" value="Galactose-binding domain-like"/>
    <property type="match status" value="1"/>
</dbReference>
<dbReference type="InterPro" id="IPR011013">
    <property type="entry name" value="Gal_mutarotase_sf_dom"/>
</dbReference>
<evidence type="ECO:0000259" key="9">
    <source>
        <dbReference type="Pfam" id="PF03636"/>
    </source>
</evidence>
<name>A0A0C3G0K5_PILCF</name>
<dbReference type="Gene3D" id="2.70.98.40">
    <property type="entry name" value="Glycoside hydrolase, family 65, N-terminal domain"/>
    <property type="match status" value="1"/>
</dbReference>
<dbReference type="STRING" id="765440.A0A0C3G0K5"/>
<accession>A0A0C3G0K5</accession>
<feature type="domain" description="Glycoside hydrolase family 65 central catalytic" evidence="8">
    <location>
        <begin position="364"/>
        <end position="591"/>
    </location>
</feature>
<keyword evidence="7" id="KW-0732">Signal</keyword>
<reference evidence="11" key="2">
    <citation type="submission" date="2015-01" db="EMBL/GenBank/DDBJ databases">
        <title>Evolutionary Origins and Diversification of the Mycorrhizal Mutualists.</title>
        <authorList>
            <consortium name="DOE Joint Genome Institute"/>
            <consortium name="Mycorrhizal Genomics Consortium"/>
            <person name="Kohler A."/>
            <person name="Kuo A."/>
            <person name="Nagy L.G."/>
            <person name="Floudas D."/>
            <person name="Copeland A."/>
            <person name="Barry K.W."/>
            <person name="Cichocki N."/>
            <person name="Veneault-Fourrey C."/>
            <person name="LaButti K."/>
            <person name="Lindquist E.A."/>
            <person name="Lipzen A."/>
            <person name="Lundell T."/>
            <person name="Morin E."/>
            <person name="Murat C."/>
            <person name="Riley R."/>
            <person name="Ohm R."/>
            <person name="Sun H."/>
            <person name="Tunlid A."/>
            <person name="Henrissat B."/>
            <person name="Grigoriev I.V."/>
            <person name="Hibbett D.S."/>
            <person name="Martin F."/>
        </authorList>
    </citation>
    <scope>NUCLEOTIDE SEQUENCE [LARGE SCALE GENOMIC DNA]</scope>
    <source>
        <strain evidence="11">F 1598</strain>
    </source>
</reference>
<dbReference type="Gene3D" id="2.60.420.10">
    <property type="entry name" value="Maltose phosphorylase, domain 3"/>
    <property type="match status" value="1"/>
</dbReference>
<dbReference type="InterPro" id="IPR005195">
    <property type="entry name" value="Glyco_hydro_65_M"/>
</dbReference>
<dbReference type="InterPro" id="IPR012341">
    <property type="entry name" value="6hp_glycosidase-like_sf"/>
</dbReference>
<dbReference type="GO" id="GO:0005993">
    <property type="term" value="P:trehalose catabolic process"/>
    <property type="evidence" value="ECO:0007669"/>
    <property type="project" value="TreeGrafter"/>
</dbReference>
<feature type="domain" description="Glycoside hydrolase family 65 N-terminal" evidence="9">
    <location>
        <begin position="31"/>
        <end position="302"/>
    </location>
</feature>
<dbReference type="InterPro" id="IPR037018">
    <property type="entry name" value="GH65_N"/>
</dbReference>
<comment type="catalytic activity">
    <reaction evidence="1">
        <text>alpha,alpha-trehalose + H2O = alpha-D-glucose + beta-D-glucose</text>
        <dbReference type="Rhea" id="RHEA:32675"/>
        <dbReference type="ChEBI" id="CHEBI:15377"/>
        <dbReference type="ChEBI" id="CHEBI:15903"/>
        <dbReference type="ChEBI" id="CHEBI:16551"/>
        <dbReference type="ChEBI" id="CHEBI:17925"/>
        <dbReference type="EC" id="3.2.1.28"/>
    </reaction>
</comment>
<evidence type="ECO:0000256" key="2">
    <source>
        <dbReference type="ARBA" id="ARBA00006768"/>
    </source>
</evidence>
<dbReference type="Gene3D" id="1.50.10.10">
    <property type="match status" value="1"/>
</dbReference>
<dbReference type="Pfam" id="PF22633">
    <property type="entry name" value="F5_F8_type_C_2"/>
    <property type="match status" value="1"/>
</dbReference>
<evidence type="ECO:0000259" key="8">
    <source>
        <dbReference type="Pfam" id="PF03632"/>
    </source>
</evidence>
<dbReference type="InParanoid" id="A0A0C3G0K5"/>
<dbReference type="Pfam" id="PF03632">
    <property type="entry name" value="Glyco_hydro_65m"/>
    <property type="match status" value="1"/>
</dbReference>
<feature type="region of interest" description="Disordered" evidence="6">
    <location>
        <begin position="756"/>
        <end position="775"/>
    </location>
</feature>
<dbReference type="OrthoDB" id="200349at2759"/>
<keyword evidence="5" id="KW-0325">Glycoprotein</keyword>
<sequence length="953" mass="102061">MSTIILALLSMIALPTSLAASWTLVSSIFNQSSFEVQPYVSNGYIGQRLTVEGFGYKEIAAINASAMDGTSGWPLFDPRFTAAMVAGFYDQQDSTTGTNFAQTGGEQPISTLPTWSSLYLTVDNSTYVVGVDPSQISNWTQSMSVENGVVSTSLTWRPSTLSTSSAKSSIMLNYTIFAHRTRFNLGVVRLDVSGLSDASTVTVTDVLDGAGAWRTTAVGKGSVPDGTDSIYSAVQPSGISNVTAFEISRLTFEAPSSGKATNSTGCFSGVSQNTSTVSMCYSVKPSIGKFTAIKYVGIASSDAFKGVEMQTALKATADAVSEGYDSLLKEHTDAWEALWEESDIIIPGGSVEMKELQLATRASFFHLLSNARQGSEPTGLGDNSIAPAGLTSDSYAGQVFWDADTWMFPSLNALYPTYAESITNYRSRQLGAAQQNAKMFNRSGALYPWTAARFGNCTGVGPCFNYEYHLENDISMAQFQYYASTQNKTWLETKGWPVISNIAGFWASQVVFNDTTHKYDTLNETDPDEFANFRNNAAYTNAGISVILQNAIQLAGKMGITPPSNWTTISNKITVLSDNSSGIILEYDGFNGTTAVKQADVVLLTYPLEYNQTQMQGLLDLDFYALATSPSGPGMTYSMFSIDASALSPVGCASYTYLIQASQPYSRGPFYQFSEQTTDSFETNGGTNPAYTFLTGHGGFLQSLTHGFTGYRSRTHAFYLDPILPIQLENYTLKGMKWLDSTFDVTLSTKETIITRRKGTAPTAPVEIGPSNARAGNHSLKVGESLVVPTSSTHGTLVSGNLAQCKTVVNRTDTSFTIGADAIVPGQYAIAAIDGSNATTWQPLTNTTANITIDLGSPQRISKLHFNWNANPAKSYAVSGGKSVDTMTALASGNVDISVPYNSSNAEAVSIKVGNLTDVMLNSTAMVRFLTISIAGSFSADGRGATLAEVAVI</sequence>
<dbReference type="GO" id="GO:0009277">
    <property type="term" value="C:fungal-type cell wall"/>
    <property type="evidence" value="ECO:0007669"/>
    <property type="project" value="TreeGrafter"/>
</dbReference>
<dbReference type="PANTHER" id="PTHR11051">
    <property type="entry name" value="GLYCOSYL HYDROLASE-RELATED"/>
    <property type="match status" value="1"/>
</dbReference>
<dbReference type="GO" id="GO:0004555">
    <property type="term" value="F:alpha,alpha-trehalase activity"/>
    <property type="evidence" value="ECO:0007669"/>
    <property type="project" value="UniProtKB-EC"/>
</dbReference>
<protein>
    <recommendedName>
        <fullName evidence="3">alpha,alpha-trehalase</fullName>
        <ecNumber evidence="3">3.2.1.28</ecNumber>
    </recommendedName>
</protein>
<dbReference type="SUPFAM" id="SSF74650">
    <property type="entry name" value="Galactose mutarotase-like"/>
    <property type="match status" value="1"/>
</dbReference>
<gene>
    <name evidence="10" type="ORF">PILCRDRAFT_818525</name>
</gene>
<dbReference type="FunFam" id="1.50.10.10:FF:000032">
    <property type="entry name" value="Vacuolar acid trehalase"/>
    <property type="match status" value="1"/>
</dbReference>
<evidence type="ECO:0000256" key="7">
    <source>
        <dbReference type="SAM" id="SignalP"/>
    </source>
</evidence>
<organism evidence="10 11">
    <name type="scientific">Piloderma croceum (strain F 1598)</name>
    <dbReference type="NCBI Taxonomy" id="765440"/>
    <lineage>
        <taxon>Eukaryota</taxon>
        <taxon>Fungi</taxon>
        <taxon>Dikarya</taxon>
        <taxon>Basidiomycota</taxon>
        <taxon>Agaricomycotina</taxon>
        <taxon>Agaricomycetes</taxon>
        <taxon>Agaricomycetidae</taxon>
        <taxon>Atheliales</taxon>
        <taxon>Atheliaceae</taxon>
        <taxon>Piloderma</taxon>
    </lineage>
</organism>
<dbReference type="SUPFAM" id="SSF49785">
    <property type="entry name" value="Galactose-binding domain-like"/>
    <property type="match status" value="1"/>
</dbReference>
<dbReference type="HOGENOM" id="CLU_006285_4_0_1"/>
<dbReference type="InterPro" id="IPR008979">
    <property type="entry name" value="Galactose-bd-like_sf"/>
</dbReference>
<dbReference type="AlphaFoldDB" id="A0A0C3G0K5"/>
<dbReference type="Pfam" id="PF03636">
    <property type="entry name" value="Glyco_hydro_65N"/>
    <property type="match status" value="1"/>
</dbReference>
<dbReference type="EMBL" id="KN832988">
    <property type="protein sequence ID" value="KIM84196.1"/>
    <property type="molecule type" value="Genomic_DNA"/>
</dbReference>